<comment type="subcellular location">
    <subcellularLocation>
        <location evidence="1">Cell membrane</location>
        <topology evidence="1">Multi-pass membrane protein</topology>
    </subcellularLocation>
</comment>
<feature type="domain" description="MacB-like periplasmic core" evidence="10">
    <location>
        <begin position="97"/>
        <end position="314"/>
    </location>
</feature>
<comment type="caution">
    <text evidence="11">The sequence shown here is derived from an EMBL/GenBank/DDBJ whole genome shotgun (WGS) entry which is preliminary data.</text>
</comment>
<dbReference type="GO" id="GO:0044874">
    <property type="term" value="P:lipoprotein localization to outer membrane"/>
    <property type="evidence" value="ECO:0007669"/>
    <property type="project" value="TreeGrafter"/>
</dbReference>
<dbReference type="Proteomes" id="UP000292039">
    <property type="component" value="Unassembled WGS sequence"/>
</dbReference>
<comment type="similarity">
    <text evidence="2">Belongs to the ABC-4 integral membrane protein family. LolC/E subfamily.</text>
</comment>
<dbReference type="Pfam" id="PF02687">
    <property type="entry name" value="FtsX"/>
    <property type="match status" value="1"/>
</dbReference>
<gene>
    <name evidence="11" type="ORF">EV679_1566</name>
</gene>
<feature type="transmembrane region" description="Helical" evidence="8">
    <location>
        <begin position="342"/>
        <end position="366"/>
    </location>
</feature>
<evidence type="ECO:0000256" key="6">
    <source>
        <dbReference type="ARBA" id="ARBA00022989"/>
    </source>
</evidence>
<accession>A0A4Q7MPJ8</accession>
<name>A0A4Q7MPJ8_9BURK</name>
<keyword evidence="6 8" id="KW-1133">Transmembrane helix</keyword>
<evidence type="ECO:0000256" key="4">
    <source>
        <dbReference type="ARBA" id="ARBA00022475"/>
    </source>
</evidence>
<keyword evidence="11" id="KW-0449">Lipoprotein</keyword>
<feature type="transmembrane region" description="Helical" evidence="8">
    <location>
        <begin position="451"/>
        <end position="468"/>
    </location>
</feature>
<dbReference type="AlphaFoldDB" id="A0A4Q7MPJ8"/>
<dbReference type="Pfam" id="PF12704">
    <property type="entry name" value="MacB_PCD"/>
    <property type="match status" value="1"/>
</dbReference>
<dbReference type="InterPro" id="IPR025857">
    <property type="entry name" value="MacB_PCD"/>
</dbReference>
<evidence type="ECO:0000256" key="3">
    <source>
        <dbReference type="ARBA" id="ARBA00022448"/>
    </source>
</evidence>
<evidence type="ECO:0000259" key="9">
    <source>
        <dbReference type="Pfam" id="PF02687"/>
    </source>
</evidence>
<evidence type="ECO:0000256" key="8">
    <source>
        <dbReference type="SAM" id="Phobius"/>
    </source>
</evidence>
<dbReference type="PANTHER" id="PTHR30489:SF0">
    <property type="entry name" value="LIPOPROTEIN-RELEASING SYSTEM TRANSMEMBRANE PROTEIN LOLE"/>
    <property type="match status" value="1"/>
</dbReference>
<evidence type="ECO:0000256" key="1">
    <source>
        <dbReference type="ARBA" id="ARBA00004651"/>
    </source>
</evidence>
<dbReference type="EMBL" id="SGWZ01000002">
    <property type="protein sequence ID" value="RZS70170.1"/>
    <property type="molecule type" value="Genomic_DNA"/>
</dbReference>
<keyword evidence="3" id="KW-0813">Transport</keyword>
<feature type="transmembrane region" description="Helical" evidence="8">
    <location>
        <begin position="387"/>
        <end position="414"/>
    </location>
</feature>
<protein>
    <submittedName>
        <fullName evidence="11">Lipoprotein-releasing system permease protein</fullName>
    </submittedName>
</protein>
<evidence type="ECO:0000256" key="2">
    <source>
        <dbReference type="ARBA" id="ARBA00005236"/>
    </source>
</evidence>
<evidence type="ECO:0000256" key="7">
    <source>
        <dbReference type="ARBA" id="ARBA00023136"/>
    </source>
</evidence>
<keyword evidence="4" id="KW-1003">Cell membrane</keyword>
<dbReference type="PANTHER" id="PTHR30489">
    <property type="entry name" value="LIPOPROTEIN-RELEASING SYSTEM TRANSMEMBRANE PROTEIN LOLE"/>
    <property type="match status" value="1"/>
</dbReference>
<keyword evidence="7 8" id="KW-0472">Membrane</keyword>
<dbReference type="GO" id="GO:0098797">
    <property type="term" value="C:plasma membrane protein complex"/>
    <property type="evidence" value="ECO:0007669"/>
    <property type="project" value="TreeGrafter"/>
</dbReference>
<dbReference type="InterPro" id="IPR051447">
    <property type="entry name" value="Lipoprotein-release_system"/>
</dbReference>
<dbReference type="InterPro" id="IPR011925">
    <property type="entry name" value="LolCE_TM"/>
</dbReference>
<dbReference type="InterPro" id="IPR003838">
    <property type="entry name" value="ABC3_permease_C"/>
</dbReference>
<proteinExistence type="inferred from homology"/>
<sequence>MRDQLQVDAALGRKPHKMARMSKPHKPLPYEIWIGLRYADLSRIVFQTLRRTGVLWLLGLLWRLLPGRRSDPFAAWRQQAGIGAQRDGFVSFVAVSAMAGIALGVAALIVVLSVMNGFQSQVRDRMLSVLPHIELYVPRAASDSPLDGWDYWAREASQNPAVRGAAPFVSSQAMLVRGKTLRGVKISGVDPAEEGKVSDLPKQMVSGSLDDLKPGSYGLVLGAALADSLGLQLGQPVILMAPEGSVSPAGFSPRMRQFRLVGVFESGHYEYDSSLAFVNAEDAAKVFRDNAVSGVRLRIANMEQAPEVAAQLQNQLRGHVIASDWSQNNRVWFAAVKTEKRMMFLILMLIIAVAAFNLLSSLVMAVKDKRSEIAILRTYGATPREIARIFLVQGALIGTAGTLLGVGLGALLAYNLETIVPAIENLLGVHFIPQQVYFISSLPSQPRVGDIVLIGACSLVLSLLATLYPSWRASRLQPAEVLRNEH</sequence>
<evidence type="ECO:0000313" key="11">
    <source>
        <dbReference type="EMBL" id="RZS70170.1"/>
    </source>
</evidence>
<feature type="transmembrane region" description="Helical" evidence="8">
    <location>
        <begin position="89"/>
        <end position="115"/>
    </location>
</feature>
<dbReference type="GO" id="GO:0042953">
    <property type="term" value="P:lipoprotein transport"/>
    <property type="evidence" value="ECO:0007669"/>
    <property type="project" value="InterPro"/>
</dbReference>
<evidence type="ECO:0000259" key="10">
    <source>
        <dbReference type="Pfam" id="PF12704"/>
    </source>
</evidence>
<evidence type="ECO:0000313" key="12">
    <source>
        <dbReference type="Proteomes" id="UP000292039"/>
    </source>
</evidence>
<feature type="domain" description="ABC3 transporter permease C-terminal" evidence="9">
    <location>
        <begin position="345"/>
        <end position="478"/>
    </location>
</feature>
<reference evidence="11 12" key="1">
    <citation type="submission" date="2019-02" db="EMBL/GenBank/DDBJ databases">
        <title>Genomic Encyclopedia of Type Strains, Phase IV (KMG-IV): sequencing the most valuable type-strain genomes for metagenomic binning, comparative biology and taxonomic classification.</title>
        <authorList>
            <person name="Goeker M."/>
        </authorList>
    </citation>
    <scope>NUCLEOTIDE SEQUENCE [LARGE SCALE GENOMIC DNA]</scope>
    <source>
        <strain evidence="11 12">DSM 16618</strain>
    </source>
</reference>
<evidence type="ECO:0000256" key="5">
    <source>
        <dbReference type="ARBA" id="ARBA00022692"/>
    </source>
</evidence>
<dbReference type="NCBIfam" id="TIGR02212">
    <property type="entry name" value="lolCE"/>
    <property type="match status" value="1"/>
</dbReference>
<keyword evidence="5 8" id="KW-0812">Transmembrane</keyword>
<organism evidence="11 12">
    <name type="scientific">Kerstersia gyiorum</name>
    <dbReference type="NCBI Taxonomy" id="206506"/>
    <lineage>
        <taxon>Bacteria</taxon>
        <taxon>Pseudomonadati</taxon>
        <taxon>Pseudomonadota</taxon>
        <taxon>Betaproteobacteria</taxon>
        <taxon>Burkholderiales</taxon>
        <taxon>Alcaligenaceae</taxon>
        <taxon>Kerstersia</taxon>
    </lineage>
</organism>